<name>A0A1F7X6U8_9BACT</name>
<organism evidence="2 3">
    <name type="scientific">Candidatus Woesebacteria bacterium RBG_13_36_22</name>
    <dbReference type="NCBI Taxonomy" id="1802478"/>
    <lineage>
        <taxon>Bacteria</taxon>
        <taxon>Candidatus Woeseibacteriota</taxon>
    </lineage>
</organism>
<keyword evidence="1" id="KW-0472">Membrane</keyword>
<dbReference type="Proteomes" id="UP000176939">
    <property type="component" value="Unassembled WGS sequence"/>
</dbReference>
<evidence type="ECO:0000313" key="2">
    <source>
        <dbReference type="EMBL" id="OGM10015.1"/>
    </source>
</evidence>
<comment type="caution">
    <text evidence="2">The sequence shown here is derived from an EMBL/GenBank/DDBJ whole genome shotgun (WGS) entry which is preliminary data.</text>
</comment>
<keyword evidence="1" id="KW-1133">Transmembrane helix</keyword>
<protein>
    <submittedName>
        <fullName evidence="2">Uncharacterized protein</fullName>
    </submittedName>
</protein>
<accession>A0A1F7X6U8</accession>
<evidence type="ECO:0000256" key="1">
    <source>
        <dbReference type="SAM" id="Phobius"/>
    </source>
</evidence>
<keyword evidence="1" id="KW-0812">Transmembrane</keyword>
<reference evidence="2 3" key="1">
    <citation type="journal article" date="2016" name="Nat. Commun.">
        <title>Thousands of microbial genomes shed light on interconnected biogeochemical processes in an aquifer system.</title>
        <authorList>
            <person name="Anantharaman K."/>
            <person name="Brown C.T."/>
            <person name="Hug L.A."/>
            <person name="Sharon I."/>
            <person name="Castelle C.J."/>
            <person name="Probst A.J."/>
            <person name="Thomas B.C."/>
            <person name="Singh A."/>
            <person name="Wilkins M.J."/>
            <person name="Karaoz U."/>
            <person name="Brodie E.L."/>
            <person name="Williams K.H."/>
            <person name="Hubbard S.S."/>
            <person name="Banfield J.F."/>
        </authorList>
    </citation>
    <scope>NUCLEOTIDE SEQUENCE [LARGE SCALE GENOMIC DNA]</scope>
</reference>
<proteinExistence type="predicted"/>
<dbReference type="AlphaFoldDB" id="A0A1F7X6U8"/>
<gene>
    <name evidence="2" type="ORF">A2Z67_00840</name>
</gene>
<sequence>MLKTILISVFLLVAALTMPANIYGQYGQQVLGEQAPEVIVVHKPVETGIEDHPEILGTILVAFSLVLFVISKKTKVNYSN</sequence>
<feature type="transmembrane region" description="Helical" evidence="1">
    <location>
        <begin position="55"/>
        <end position="71"/>
    </location>
</feature>
<dbReference type="EMBL" id="MGFQ01000018">
    <property type="protein sequence ID" value="OGM10015.1"/>
    <property type="molecule type" value="Genomic_DNA"/>
</dbReference>
<evidence type="ECO:0000313" key="3">
    <source>
        <dbReference type="Proteomes" id="UP000176939"/>
    </source>
</evidence>